<keyword evidence="6" id="KW-1185">Reference proteome</keyword>
<reference evidence="6" key="1">
    <citation type="journal article" date="2019" name="Int. J. Syst. Evol. Microbiol.">
        <title>The Global Catalogue of Microorganisms (GCM) 10K type strain sequencing project: providing services to taxonomists for standard genome sequencing and annotation.</title>
        <authorList>
            <consortium name="The Broad Institute Genomics Platform"/>
            <consortium name="The Broad Institute Genome Sequencing Center for Infectious Disease"/>
            <person name="Wu L."/>
            <person name="Ma J."/>
        </authorList>
    </citation>
    <scope>NUCLEOTIDE SEQUENCE [LARGE SCALE GENOMIC DNA]</scope>
    <source>
        <strain evidence="6">CGMCC 1.16305</strain>
    </source>
</reference>
<dbReference type="Proteomes" id="UP001596505">
    <property type="component" value="Unassembled WGS sequence"/>
</dbReference>
<evidence type="ECO:0000256" key="2">
    <source>
        <dbReference type="ARBA" id="ARBA00023125"/>
    </source>
</evidence>
<dbReference type="Pfam" id="PF00455">
    <property type="entry name" value="DeoRC"/>
    <property type="match status" value="1"/>
</dbReference>
<dbReference type="EMBL" id="JBHTCO010000045">
    <property type="protein sequence ID" value="MFC7395515.1"/>
    <property type="molecule type" value="Genomic_DNA"/>
</dbReference>
<keyword evidence="1" id="KW-0805">Transcription regulation</keyword>
<evidence type="ECO:0000256" key="1">
    <source>
        <dbReference type="ARBA" id="ARBA00023015"/>
    </source>
</evidence>
<dbReference type="InterPro" id="IPR014036">
    <property type="entry name" value="DeoR-like_C"/>
</dbReference>
<dbReference type="PANTHER" id="PTHR30363">
    <property type="entry name" value="HTH-TYPE TRANSCRIPTIONAL REGULATOR SRLR-RELATED"/>
    <property type="match status" value="1"/>
</dbReference>
<dbReference type="InterPro" id="IPR001034">
    <property type="entry name" value="DeoR_HTH"/>
</dbReference>
<protein>
    <submittedName>
        <fullName evidence="5">DeoR/GlpR family DNA-binding transcription regulator</fullName>
    </submittedName>
</protein>
<dbReference type="SMART" id="SM00420">
    <property type="entry name" value="HTH_DEOR"/>
    <property type="match status" value="1"/>
</dbReference>
<dbReference type="RefSeq" id="WP_380970243.1">
    <property type="nucleotide sequence ID" value="NZ_JBHTCO010000045.1"/>
</dbReference>
<gene>
    <name evidence="5" type="ORF">ACFQRG_21635</name>
</gene>
<evidence type="ECO:0000256" key="3">
    <source>
        <dbReference type="ARBA" id="ARBA00023163"/>
    </source>
</evidence>
<dbReference type="Pfam" id="PF08220">
    <property type="entry name" value="HTH_DeoR"/>
    <property type="match status" value="1"/>
</dbReference>
<dbReference type="SUPFAM" id="SSF100950">
    <property type="entry name" value="NagB/RpiA/CoA transferase-like"/>
    <property type="match status" value="1"/>
</dbReference>
<comment type="caution">
    <text evidence="5">The sequence shown here is derived from an EMBL/GenBank/DDBJ whole genome shotgun (WGS) entry which is preliminary data.</text>
</comment>
<organism evidence="5 6">
    <name type="scientific">Scopulibacillus cellulosilyticus</name>
    <dbReference type="NCBI Taxonomy" id="2665665"/>
    <lineage>
        <taxon>Bacteria</taxon>
        <taxon>Bacillati</taxon>
        <taxon>Bacillota</taxon>
        <taxon>Bacilli</taxon>
        <taxon>Bacillales</taxon>
        <taxon>Sporolactobacillaceae</taxon>
        <taxon>Scopulibacillus</taxon>
    </lineage>
</organism>
<dbReference type="SUPFAM" id="SSF46785">
    <property type="entry name" value="Winged helix' DNA-binding domain"/>
    <property type="match status" value="1"/>
</dbReference>
<dbReference type="Gene3D" id="1.10.10.10">
    <property type="entry name" value="Winged helix-like DNA-binding domain superfamily/Winged helix DNA-binding domain"/>
    <property type="match status" value="1"/>
</dbReference>
<name>A0ABW2Q3D7_9BACL</name>
<dbReference type="InterPro" id="IPR036388">
    <property type="entry name" value="WH-like_DNA-bd_sf"/>
</dbReference>
<dbReference type="PROSITE" id="PS00894">
    <property type="entry name" value="HTH_DEOR_1"/>
    <property type="match status" value="1"/>
</dbReference>
<dbReference type="Gene3D" id="3.40.50.1360">
    <property type="match status" value="1"/>
</dbReference>
<evidence type="ECO:0000259" key="4">
    <source>
        <dbReference type="PROSITE" id="PS51000"/>
    </source>
</evidence>
<evidence type="ECO:0000313" key="6">
    <source>
        <dbReference type="Proteomes" id="UP001596505"/>
    </source>
</evidence>
<dbReference type="InterPro" id="IPR050313">
    <property type="entry name" value="Carb_Metab_HTH_regulators"/>
</dbReference>
<keyword evidence="3" id="KW-0804">Transcription</keyword>
<keyword evidence="2 5" id="KW-0238">DNA-binding</keyword>
<evidence type="ECO:0000313" key="5">
    <source>
        <dbReference type="EMBL" id="MFC7395515.1"/>
    </source>
</evidence>
<dbReference type="PROSITE" id="PS51000">
    <property type="entry name" value="HTH_DEOR_2"/>
    <property type="match status" value="1"/>
</dbReference>
<proteinExistence type="predicted"/>
<dbReference type="PRINTS" id="PR00037">
    <property type="entry name" value="HTHLACR"/>
</dbReference>
<accession>A0ABW2Q3D7</accession>
<sequence>MLPGERKQKITDLIRTEKKVYVSKLSQEFNVTEETIRRDLEKLEKEGIAVRTYGGAILNRSTDEDLPYITRKTLNIELKRKIAAKVEPLINDGDCVMIGPGSTDFEAAAHLYNKQNLTLISNSIRVLNELADTQHHIISTGGNLRGRSHSLVGPAAEATVKRYNADKYLFSCKGLDLEKGITESNEPEAELKKAMLESSKMNILLVDHTKFNSVSFINLCNFDQISVLVTDKMPPEEWKEKLSKHNIELIY</sequence>
<dbReference type="InterPro" id="IPR036390">
    <property type="entry name" value="WH_DNA-bd_sf"/>
</dbReference>
<dbReference type="PANTHER" id="PTHR30363:SF44">
    <property type="entry name" value="AGA OPERON TRANSCRIPTIONAL REPRESSOR-RELATED"/>
    <property type="match status" value="1"/>
</dbReference>
<dbReference type="SMART" id="SM01134">
    <property type="entry name" value="DeoRC"/>
    <property type="match status" value="1"/>
</dbReference>
<feature type="domain" description="HTH deoR-type" evidence="4">
    <location>
        <begin position="3"/>
        <end position="58"/>
    </location>
</feature>
<dbReference type="GO" id="GO:0003677">
    <property type="term" value="F:DNA binding"/>
    <property type="evidence" value="ECO:0007669"/>
    <property type="project" value="UniProtKB-KW"/>
</dbReference>
<dbReference type="InterPro" id="IPR037171">
    <property type="entry name" value="NagB/RpiA_transferase-like"/>
</dbReference>
<dbReference type="InterPro" id="IPR018356">
    <property type="entry name" value="Tscrpt_reg_HTH_DeoR_CS"/>
</dbReference>